<protein>
    <submittedName>
        <fullName evidence="2">Uncharacterized protein</fullName>
    </submittedName>
</protein>
<dbReference type="EMBL" id="JAHYIQ010000034">
    <property type="protein sequence ID" value="KAK1119908.1"/>
    <property type="molecule type" value="Genomic_DNA"/>
</dbReference>
<feature type="region of interest" description="Disordered" evidence="1">
    <location>
        <begin position="1"/>
        <end position="78"/>
    </location>
</feature>
<comment type="caution">
    <text evidence="2">The sequence shown here is derived from an EMBL/GenBank/DDBJ whole genome shotgun (WGS) entry which is preliminary data.</text>
</comment>
<reference evidence="2" key="1">
    <citation type="submission" date="2021-10" db="EMBL/GenBank/DDBJ databases">
        <title>Melipona bicolor Genome sequencing and assembly.</title>
        <authorList>
            <person name="Araujo N.S."/>
            <person name="Arias M.C."/>
        </authorList>
    </citation>
    <scope>NUCLEOTIDE SEQUENCE</scope>
    <source>
        <strain evidence="2">USP_2M_L1-L4_2017</strain>
        <tissue evidence="2">Whole body</tissue>
    </source>
</reference>
<feature type="compositionally biased region" description="Basic residues" evidence="1">
    <location>
        <begin position="21"/>
        <end position="36"/>
    </location>
</feature>
<name>A0AA40KH56_9HYME</name>
<organism evidence="2 3">
    <name type="scientific">Melipona bicolor</name>
    <dbReference type="NCBI Taxonomy" id="60889"/>
    <lineage>
        <taxon>Eukaryota</taxon>
        <taxon>Metazoa</taxon>
        <taxon>Ecdysozoa</taxon>
        <taxon>Arthropoda</taxon>
        <taxon>Hexapoda</taxon>
        <taxon>Insecta</taxon>
        <taxon>Pterygota</taxon>
        <taxon>Neoptera</taxon>
        <taxon>Endopterygota</taxon>
        <taxon>Hymenoptera</taxon>
        <taxon>Apocrita</taxon>
        <taxon>Aculeata</taxon>
        <taxon>Apoidea</taxon>
        <taxon>Anthophila</taxon>
        <taxon>Apidae</taxon>
        <taxon>Melipona</taxon>
    </lineage>
</organism>
<evidence type="ECO:0000313" key="2">
    <source>
        <dbReference type="EMBL" id="KAK1119908.1"/>
    </source>
</evidence>
<evidence type="ECO:0000256" key="1">
    <source>
        <dbReference type="SAM" id="MobiDB-lite"/>
    </source>
</evidence>
<evidence type="ECO:0000313" key="3">
    <source>
        <dbReference type="Proteomes" id="UP001177670"/>
    </source>
</evidence>
<dbReference type="Proteomes" id="UP001177670">
    <property type="component" value="Unassembled WGS sequence"/>
</dbReference>
<proteinExistence type="predicted"/>
<feature type="compositionally biased region" description="Basic and acidic residues" evidence="1">
    <location>
        <begin position="37"/>
        <end position="54"/>
    </location>
</feature>
<gene>
    <name evidence="2" type="ORF">K0M31_012981</name>
</gene>
<dbReference type="AlphaFoldDB" id="A0AA40KH56"/>
<keyword evidence="3" id="KW-1185">Reference proteome</keyword>
<accession>A0AA40KH56</accession>
<sequence length="98" mass="10834">MEVRPILYEGSSANEAESKRRGGKWKGLAKKGRSRSCKGECASEKDTQRKRESSGFRSRGGVGWKKASPTGMEGKGIGCKVIEPKAEIKRRLPWPRAN</sequence>